<proteinExistence type="predicted"/>
<protein>
    <submittedName>
        <fullName evidence="1">Uncharacterized protein</fullName>
    </submittedName>
</protein>
<evidence type="ECO:0000313" key="2">
    <source>
        <dbReference type="Proteomes" id="UP000503278"/>
    </source>
</evidence>
<accession>A0A7L5DZ76</accession>
<dbReference type="KEGG" id="mrob:HH214_01180"/>
<gene>
    <name evidence="1" type="ORF">HH214_01180</name>
</gene>
<sequence length="53" mass="5809">MNNINKNAVDKLSNQFDNELKKLLLGELKSFKAQKQVNADKSQSLSSTTLAAA</sequence>
<organism evidence="1 2">
    <name type="scientific">Mucilaginibacter robiniae</name>
    <dbReference type="NCBI Taxonomy" id="2728022"/>
    <lineage>
        <taxon>Bacteria</taxon>
        <taxon>Pseudomonadati</taxon>
        <taxon>Bacteroidota</taxon>
        <taxon>Sphingobacteriia</taxon>
        <taxon>Sphingobacteriales</taxon>
        <taxon>Sphingobacteriaceae</taxon>
        <taxon>Mucilaginibacter</taxon>
    </lineage>
</organism>
<dbReference type="EMBL" id="CP051682">
    <property type="protein sequence ID" value="QJD94584.1"/>
    <property type="molecule type" value="Genomic_DNA"/>
</dbReference>
<dbReference type="RefSeq" id="WP_169605602.1">
    <property type="nucleotide sequence ID" value="NZ_CP051682.1"/>
</dbReference>
<name>A0A7L5DZ76_9SPHI</name>
<reference evidence="1 2" key="1">
    <citation type="submission" date="2020-04" db="EMBL/GenBank/DDBJ databases">
        <title>Genome sequencing of novel species.</title>
        <authorList>
            <person name="Heo J."/>
            <person name="Kim S.-J."/>
            <person name="Kim J.-S."/>
            <person name="Hong S.-B."/>
            <person name="Kwon S.-W."/>
        </authorList>
    </citation>
    <scope>NUCLEOTIDE SEQUENCE [LARGE SCALE GENOMIC DNA]</scope>
    <source>
        <strain evidence="1 2">F39-2</strain>
    </source>
</reference>
<dbReference type="Proteomes" id="UP000503278">
    <property type="component" value="Chromosome"/>
</dbReference>
<dbReference type="AlphaFoldDB" id="A0A7L5DZ76"/>
<keyword evidence="2" id="KW-1185">Reference proteome</keyword>
<evidence type="ECO:0000313" key="1">
    <source>
        <dbReference type="EMBL" id="QJD94584.1"/>
    </source>
</evidence>